<proteinExistence type="predicted"/>
<reference evidence="1" key="3">
    <citation type="submission" date="2025-09" db="UniProtKB">
        <authorList>
            <consortium name="Ensembl"/>
        </authorList>
    </citation>
    <scope>IDENTIFICATION</scope>
</reference>
<protein>
    <submittedName>
        <fullName evidence="1">Uncharacterized protein</fullName>
    </submittedName>
</protein>
<dbReference type="GeneTree" id="ENSGT00940000154554"/>
<reference evidence="1 2" key="1">
    <citation type="submission" date="2020-10" db="EMBL/GenBank/DDBJ databases">
        <title>Pygocentrus nattereri (red-bellied piranha) genome, fPygNat1, primary haplotype.</title>
        <authorList>
            <person name="Myers G."/>
            <person name="Meyer A."/>
            <person name="Karagic N."/>
            <person name="Pippel M."/>
            <person name="Winkler S."/>
            <person name="Tracey A."/>
            <person name="Wood J."/>
            <person name="Formenti G."/>
            <person name="Howe K."/>
            <person name="Fedrigo O."/>
            <person name="Jarvis E.D."/>
        </authorList>
    </citation>
    <scope>NUCLEOTIDE SEQUENCE [LARGE SCALE GENOMIC DNA]</scope>
</reference>
<dbReference type="Ensembl" id="ENSPNAT00000015206.2">
    <property type="protein sequence ID" value="ENSPNAP00000008988.2"/>
    <property type="gene ID" value="ENSPNAG00000009395.2"/>
</dbReference>
<evidence type="ECO:0000313" key="2">
    <source>
        <dbReference type="Proteomes" id="UP001501920"/>
    </source>
</evidence>
<reference evidence="1" key="2">
    <citation type="submission" date="2025-08" db="UniProtKB">
        <authorList>
            <consortium name="Ensembl"/>
        </authorList>
    </citation>
    <scope>IDENTIFICATION</scope>
</reference>
<accession>A0A3B4CBT5</accession>
<organism evidence="1 2">
    <name type="scientific">Pygocentrus nattereri</name>
    <name type="common">Red-bellied piranha</name>
    <dbReference type="NCBI Taxonomy" id="42514"/>
    <lineage>
        <taxon>Eukaryota</taxon>
        <taxon>Metazoa</taxon>
        <taxon>Chordata</taxon>
        <taxon>Craniata</taxon>
        <taxon>Vertebrata</taxon>
        <taxon>Euteleostomi</taxon>
        <taxon>Actinopterygii</taxon>
        <taxon>Neopterygii</taxon>
        <taxon>Teleostei</taxon>
        <taxon>Ostariophysi</taxon>
        <taxon>Characiformes</taxon>
        <taxon>Characoidei</taxon>
        <taxon>Pygocentrus</taxon>
    </lineage>
</organism>
<keyword evidence="2" id="KW-1185">Reference proteome</keyword>
<dbReference type="AlphaFoldDB" id="A0A3B4CBT5"/>
<evidence type="ECO:0000313" key="1">
    <source>
        <dbReference type="Ensembl" id="ENSPNAP00000008988.2"/>
    </source>
</evidence>
<dbReference type="Proteomes" id="UP001501920">
    <property type="component" value="Chromosome 21"/>
</dbReference>
<dbReference type="STRING" id="42514.ENSPNAP00000008988"/>
<sequence length="233" mass="26007">MIFEPAPTVVPFQMTNLPTLTGFTSSGDYVRFLVASSHQPKPLCYDVPVATKLSLLSDPSSEFSMNGELKLYGGKGFKEIAIHYKTDHLLTLNTSEIRYSDGQNHVKFVWGQQPTKYERDSVSLILKNDEVDVTMGTVRVVFLLHKEDGDVFLWPAVHQLPKGVSLQGILGKTDVQYEELPHSWIRINVQGVPADMSTATDYGRASAPSVDCWLVPLWFVLQGELSDFTVSQL</sequence>
<name>A0A3B4CBT5_PYGNA</name>